<dbReference type="RefSeq" id="WP_115578439.1">
    <property type="nucleotide sequence ID" value="NZ_NXLX01000002.1"/>
</dbReference>
<dbReference type="SUPFAM" id="SSF101898">
    <property type="entry name" value="NHL repeat"/>
    <property type="match status" value="1"/>
</dbReference>
<feature type="chain" id="PRO_5017723259" evidence="1">
    <location>
        <begin position="19"/>
        <end position="279"/>
    </location>
</feature>
<reference evidence="2 3" key="1">
    <citation type="submission" date="2018-04" db="EMBL/GenBank/DDBJ databases">
        <title>Novel Campyloabacter and Helicobacter Species and Strains.</title>
        <authorList>
            <person name="Mannion A.J."/>
            <person name="Shen Z."/>
            <person name="Fox J.G."/>
        </authorList>
    </citation>
    <scope>NUCLEOTIDE SEQUENCE [LARGE SCALE GENOMIC DNA]</scope>
    <source>
        <strain evidence="2 3">MIT 04-9362</strain>
    </source>
</reference>
<dbReference type="OrthoDB" id="7675395at2"/>
<proteinExistence type="predicted"/>
<dbReference type="AlphaFoldDB" id="A0A3D8JC21"/>
<keyword evidence="3" id="KW-1185">Reference proteome</keyword>
<dbReference type="InterPro" id="IPR011042">
    <property type="entry name" value="6-blade_b-propeller_TolB-like"/>
</dbReference>
<evidence type="ECO:0000256" key="1">
    <source>
        <dbReference type="SAM" id="SignalP"/>
    </source>
</evidence>
<keyword evidence="2" id="KW-0067">ATP-binding</keyword>
<dbReference type="EMBL" id="NXLX01000002">
    <property type="protein sequence ID" value="RDU74384.1"/>
    <property type="molecule type" value="Genomic_DNA"/>
</dbReference>
<dbReference type="Proteomes" id="UP000256695">
    <property type="component" value="Unassembled WGS sequence"/>
</dbReference>
<evidence type="ECO:0000313" key="3">
    <source>
        <dbReference type="Proteomes" id="UP000256695"/>
    </source>
</evidence>
<accession>A0A3D8JC21</accession>
<feature type="signal peptide" evidence="1">
    <location>
        <begin position="1"/>
        <end position="18"/>
    </location>
</feature>
<sequence length="279" mass="31027">MKKITTLALSGFLSLALAYNLEEFDGFASPESIYVNNNDVYVSNVGTKLEPLTKDNDGFISKLDKNGNVVDKFFIKNINAPKGMSVIGYVLYVVDIDVLRGFNLKSKKEVFNLPIKNAIFLNDIAIKDNNTLFVSDTGTGIIHLVDLKKKKYSTFVQLDLQKYAGPNGLLINGNNLITVTYDANGKLDGMVLEIDMQNKKMKQISNLRGALDGVVLDAQNNLLVSSWGENLEGKVYKIQNNDFEALDLPDIKGPADMFFDGEFLWIPKMVEGKILKVKL</sequence>
<keyword evidence="2" id="KW-0547">Nucleotide-binding</keyword>
<dbReference type="Gene3D" id="2.120.10.30">
    <property type="entry name" value="TolB, C-terminal domain"/>
    <property type="match status" value="1"/>
</dbReference>
<dbReference type="GO" id="GO:0005524">
    <property type="term" value="F:ATP binding"/>
    <property type="evidence" value="ECO:0007669"/>
    <property type="project" value="UniProtKB-KW"/>
</dbReference>
<organism evidence="2 3">
    <name type="scientific">Helicobacter anseris</name>
    <dbReference type="NCBI Taxonomy" id="375926"/>
    <lineage>
        <taxon>Bacteria</taxon>
        <taxon>Pseudomonadati</taxon>
        <taxon>Campylobacterota</taxon>
        <taxon>Epsilonproteobacteria</taxon>
        <taxon>Campylobacterales</taxon>
        <taxon>Helicobacteraceae</taxon>
        <taxon>Helicobacter</taxon>
    </lineage>
</organism>
<protein>
    <submittedName>
        <fullName evidence="2">ATP-binding protein</fullName>
    </submittedName>
</protein>
<keyword evidence="1" id="KW-0732">Signal</keyword>
<gene>
    <name evidence="2" type="ORF">CQA57_01345</name>
</gene>
<comment type="caution">
    <text evidence="2">The sequence shown here is derived from an EMBL/GenBank/DDBJ whole genome shotgun (WGS) entry which is preliminary data.</text>
</comment>
<name>A0A3D8JC21_9HELI</name>
<evidence type="ECO:0000313" key="2">
    <source>
        <dbReference type="EMBL" id="RDU74384.1"/>
    </source>
</evidence>